<comment type="caution">
    <text evidence="2">The sequence shown here is derived from an EMBL/GenBank/DDBJ whole genome shotgun (WGS) entry which is preliminary data.</text>
</comment>
<proteinExistence type="predicted"/>
<reference evidence="2 3" key="1">
    <citation type="submission" date="2024-06" db="EMBL/GenBank/DDBJ databases">
        <title>The Natural Products Discovery Center: Release of the First 8490 Sequenced Strains for Exploring Actinobacteria Biosynthetic Diversity.</title>
        <authorList>
            <person name="Kalkreuter E."/>
            <person name="Kautsar S.A."/>
            <person name="Yang D."/>
            <person name="Bader C.D."/>
            <person name="Teijaro C.N."/>
            <person name="Fluegel L."/>
            <person name="Davis C.M."/>
            <person name="Simpson J.R."/>
            <person name="Lauterbach L."/>
            <person name="Steele A.D."/>
            <person name="Gui C."/>
            <person name="Meng S."/>
            <person name="Li G."/>
            <person name="Viehrig K."/>
            <person name="Ye F."/>
            <person name="Su P."/>
            <person name="Kiefer A.F."/>
            <person name="Nichols A."/>
            <person name="Cepeda A.J."/>
            <person name="Yan W."/>
            <person name="Fan B."/>
            <person name="Jiang Y."/>
            <person name="Adhikari A."/>
            <person name="Zheng C.-J."/>
            <person name="Schuster L."/>
            <person name="Cowan T.M."/>
            <person name="Smanski M.J."/>
            <person name="Chevrette M.G."/>
            <person name="De Carvalho L.P.S."/>
            <person name="Shen B."/>
        </authorList>
    </citation>
    <scope>NUCLEOTIDE SEQUENCE [LARGE SCALE GENOMIC DNA]</scope>
    <source>
        <strain evidence="2 3">NPDC053791</strain>
    </source>
</reference>
<accession>A0ABV3IYP5</accession>
<evidence type="ECO:0000256" key="1">
    <source>
        <dbReference type="SAM" id="MobiDB-lite"/>
    </source>
</evidence>
<keyword evidence="3" id="KW-1185">Reference proteome</keyword>
<dbReference type="RefSeq" id="WP_366089249.1">
    <property type="nucleotide sequence ID" value="NZ_JBFASG010000024.1"/>
</dbReference>
<dbReference type="Proteomes" id="UP001552479">
    <property type="component" value="Unassembled WGS sequence"/>
</dbReference>
<protein>
    <submittedName>
        <fullName evidence="2">Uncharacterized protein</fullName>
    </submittedName>
</protein>
<gene>
    <name evidence="2" type="ORF">AB0L03_22545</name>
</gene>
<evidence type="ECO:0000313" key="2">
    <source>
        <dbReference type="EMBL" id="MEV4925573.1"/>
    </source>
</evidence>
<organism evidence="2 3">
    <name type="scientific">Streptomyces roseoverticillatus</name>
    <dbReference type="NCBI Taxonomy" id="66429"/>
    <lineage>
        <taxon>Bacteria</taxon>
        <taxon>Bacillati</taxon>
        <taxon>Actinomycetota</taxon>
        <taxon>Actinomycetes</taxon>
        <taxon>Kitasatosporales</taxon>
        <taxon>Streptomycetaceae</taxon>
        <taxon>Streptomyces</taxon>
    </lineage>
</organism>
<name>A0ABV3IYP5_9ACTN</name>
<dbReference type="EMBL" id="JBFASG010000024">
    <property type="protein sequence ID" value="MEV4925573.1"/>
    <property type="molecule type" value="Genomic_DNA"/>
</dbReference>
<feature type="compositionally biased region" description="Low complexity" evidence="1">
    <location>
        <begin position="1"/>
        <end position="11"/>
    </location>
</feature>
<feature type="region of interest" description="Disordered" evidence="1">
    <location>
        <begin position="1"/>
        <end position="20"/>
    </location>
</feature>
<evidence type="ECO:0000313" key="3">
    <source>
        <dbReference type="Proteomes" id="UP001552479"/>
    </source>
</evidence>
<sequence>MPPASARAPSARWRDSAAEFREGARDGEVVGGGRPDTFRALPESLAPAAKAELHRRIERARPQVEYEGVE</sequence>